<dbReference type="AlphaFoldDB" id="A0AA35LPJ5"/>
<evidence type="ECO:0000313" key="4">
    <source>
        <dbReference type="Proteomes" id="UP001160390"/>
    </source>
</evidence>
<dbReference type="InterPro" id="IPR011058">
    <property type="entry name" value="Cyanovirin-N"/>
</dbReference>
<feature type="chain" id="PRO_5041309091" description="Cyanovirin-N domain-containing protein" evidence="1">
    <location>
        <begin position="21"/>
        <end position="151"/>
    </location>
</feature>
<gene>
    <name evidence="3" type="ORF">CCHLO57077_00013361</name>
</gene>
<keyword evidence="4" id="KW-1185">Reference proteome</keyword>
<name>A0AA35LPJ5_9HYPO</name>
<dbReference type="Proteomes" id="UP001160390">
    <property type="component" value="Unassembled WGS sequence"/>
</dbReference>
<feature type="domain" description="Cyanovirin-N" evidence="2">
    <location>
        <begin position="63"/>
        <end position="121"/>
    </location>
</feature>
<feature type="signal peptide" evidence="1">
    <location>
        <begin position="1"/>
        <end position="20"/>
    </location>
</feature>
<accession>A0AA35LPJ5</accession>
<dbReference type="Pfam" id="PF08881">
    <property type="entry name" value="CVNH"/>
    <property type="match status" value="1"/>
</dbReference>
<sequence>MASLLKSILLLIQLSGQALALPYHDEPPVLTTTPVSTQTQTSFGLPYETLAVRRETNETETSFMRTCGGLALDMPGGVTKSPRLSANCLQLNGNTRCASINLSNCIANRGGTLRWARDQVHEERERAAGLRRVQKRGQPLSGYEVIDRVAC</sequence>
<dbReference type="Gene3D" id="2.30.60.10">
    <property type="entry name" value="Cyanovirin-N"/>
    <property type="match status" value="1"/>
</dbReference>
<dbReference type="EMBL" id="CABFNP030000459">
    <property type="protein sequence ID" value="CAI6020867.1"/>
    <property type="molecule type" value="Genomic_DNA"/>
</dbReference>
<proteinExistence type="predicted"/>
<dbReference type="SUPFAM" id="SSF51322">
    <property type="entry name" value="Cyanovirin-N"/>
    <property type="match status" value="1"/>
</dbReference>
<organism evidence="3 4">
    <name type="scientific">Clonostachys chloroleuca</name>
    <dbReference type="NCBI Taxonomy" id="1926264"/>
    <lineage>
        <taxon>Eukaryota</taxon>
        <taxon>Fungi</taxon>
        <taxon>Dikarya</taxon>
        <taxon>Ascomycota</taxon>
        <taxon>Pezizomycotina</taxon>
        <taxon>Sordariomycetes</taxon>
        <taxon>Hypocreomycetidae</taxon>
        <taxon>Hypocreales</taxon>
        <taxon>Bionectriaceae</taxon>
        <taxon>Clonostachys</taxon>
    </lineage>
</organism>
<dbReference type="InterPro" id="IPR036673">
    <property type="entry name" value="Cyanovirin-N_sf"/>
</dbReference>
<evidence type="ECO:0000313" key="3">
    <source>
        <dbReference type="EMBL" id="CAI6020867.1"/>
    </source>
</evidence>
<reference evidence="3" key="1">
    <citation type="submission" date="2023-01" db="EMBL/GenBank/DDBJ databases">
        <authorList>
            <person name="Piombo E."/>
        </authorList>
    </citation>
    <scope>NUCLEOTIDE SEQUENCE</scope>
</reference>
<evidence type="ECO:0000256" key="1">
    <source>
        <dbReference type="SAM" id="SignalP"/>
    </source>
</evidence>
<protein>
    <recommendedName>
        <fullName evidence="2">Cyanovirin-N domain-containing protein</fullName>
    </recommendedName>
</protein>
<keyword evidence="1" id="KW-0732">Signal</keyword>
<comment type="caution">
    <text evidence="3">The sequence shown here is derived from an EMBL/GenBank/DDBJ whole genome shotgun (WGS) entry which is preliminary data.</text>
</comment>
<evidence type="ECO:0000259" key="2">
    <source>
        <dbReference type="Pfam" id="PF08881"/>
    </source>
</evidence>